<keyword evidence="1" id="KW-0732">Signal</keyword>
<dbReference type="InterPro" id="IPR000772">
    <property type="entry name" value="Ricin_B_lectin"/>
</dbReference>
<dbReference type="EMBL" id="MDYQ01000254">
    <property type="protein sequence ID" value="PRP77800.1"/>
    <property type="molecule type" value="Genomic_DNA"/>
</dbReference>
<dbReference type="SUPFAM" id="SSF55486">
    <property type="entry name" value="Metalloproteases ('zincins'), catalytic domain"/>
    <property type="match status" value="1"/>
</dbReference>
<dbReference type="Proteomes" id="UP000241769">
    <property type="component" value="Unassembled WGS sequence"/>
</dbReference>
<evidence type="ECO:0000256" key="1">
    <source>
        <dbReference type="SAM" id="SignalP"/>
    </source>
</evidence>
<protein>
    <submittedName>
        <fullName evidence="3">Alpha-L-fucosidase</fullName>
    </submittedName>
</protein>
<feature type="signal peptide" evidence="1">
    <location>
        <begin position="1"/>
        <end position="15"/>
    </location>
</feature>
<keyword evidence="4" id="KW-1185">Reference proteome</keyword>
<proteinExistence type="predicted"/>
<feature type="domain" description="Ricin B lectin" evidence="2">
    <location>
        <begin position="267"/>
        <end position="352"/>
    </location>
</feature>
<dbReference type="Gene3D" id="2.80.10.50">
    <property type="match status" value="1"/>
</dbReference>
<evidence type="ECO:0000313" key="3">
    <source>
        <dbReference type="EMBL" id="PRP77800.1"/>
    </source>
</evidence>
<dbReference type="InParanoid" id="A0A2P6N1L1"/>
<evidence type="ECO:0000259" key="2">
    <source>
        <dbReference type="Pfam" id="PF14200"/>
    </source>
</evidence>
<gene>
    <name evidence="3" type="ORF">PROFUN_07742</name>
</gene>
<feature type="chain" id="PRO_5015186107" evidence="1">
    <location>
        <begin position="16"/>
        <end position="386"/>
    </location>
</feature>
<dbReference type="SUPFAM" id="SSF50370">
    <property type="entry name" value="Ricin B-like lectins"/>
    <property type="match status" value="1"/>
</dbReference>
<evidence type="ECO:0000313" key="4">
    <source>
        <dbReference type="Proteomes" id="UP000241769"/>
    </source>
</evidence>
<dbReference type="AlphaFoldDB" id="A0A2P6N1L1"/>
<dbReference type="PROSITE" id="PS50231">
    <property type="entry name" value="RICIN_B_LECTIN"/>
    <property type="match status" value="1"/>
</dbReference>
<dbReference type="OrthoDB" id="2142213at2759"/>
<name>A0A2P6N1L1_9EUKA</name>
<comment type="caution">
    <text evidence="3">The sequence shown here is derived from an EMBL/GenBank/DDBJ whole genome shotgun (WGS) entry which is preliminary data.</text>
</comment>
<accession>A0A2P6N1L1</accession>
<sequence>MRSIIFLALVTLAISYDLSNKKTIWNDGLSAHISLTQVTPRTSGYTISPANLSSCAGWDACDPNNANTNYKNEGVPVNSTWYINFDDETWIELCICKGYVMDQNAMAKALSYVPPSVRSSVNRVTQRPTGNGAVTFGNSAIYKGQYLPEVFVHESSHSFDWSNKVSSQAVWLNAIGNDSCVPDPYARTNEAEDFAQTSVFNAADKVLQNGTFQCWSRSRQVASTFMPYNTSREFDSREKVIITSKTSGGRLNYVNTQVVTNSTNSGTWQLVPASNNYYLICESGDKTMSCLDALGQTHSNDQLFIYYPRNGGINQQWSFFPDGKGYYKIVNRANGLALTNRGCATASASTTVVFGADGTNDCLLWKVVRPNPTTSKSSVKQTATAV</sequence>
<organism evidence="3 4">
    <name type="scientific">Planoprotostelium fungivorum</name>
    <dbReference type="NCBI Taxonomy" id="1890364"/>
    <lineage>
        <taxon>Eukaryota</taxon>
        <taxon>Amoebozoa</taxon>
        <taxon>Evosea</taxon>
        <taxon>Variosea</taxon>
        <taxon>Cavosteliida</taxon>
        <taxon>Cavosteliaceae</taxon>
        <taxon>Planoprotostelium</taxon>
    </lineage>
</organism>
<reference evidence="3 4" key="1">
    <citation type="journal article" date="2018" name="Genome Biol. Evol.">
        <title>Multiple Roots of Fruiting Body Formation in Amoebozoa.</title>
        <authorList>
            <person name="Hillmann F."/>
            <person name="Forbes G."/>
            <person name="Novohradska S."/>
            <person name="Ferling I."/>
            <person name="Riege K."/>
            <person name="Groth M."/>
            <person name="Westermann M."/>
            <person name="Marz M."/>
            <person name="Spaller T."/>
            <person name="Winckler T."/>
            <person name="Schaap P."/>
            <person name="Glockner G."/>
        </authorList>
    </citation>
    <scope>NUCLEOTIDE SEQUENCE [LARGE SCALE GENOMIC DNA]</scope>
    <source>
        <strain evidence="3 4">Jena</strain>
    </source>
</reference>
<dbReference type="InterPro" id="IPR035992">
    <property type="entry name" value="Ricin_B-like_lectins"/>
</dbReference>
<dbReference type="Pfam" id="PF14200">
    <property type="entry name" value="RicinB_lectin_2"/>
    <property type="match status" value="1"/>
</dbReference>
<dbReference type="CDD" id="cd00161">
    <property type="entry name" value="beta-trefoil_Ricin-like"/>
    <property type="match status" value="1"/>
</dbReference>